<dbReference type="Pfam" id="PF19889">
    <property type="entry name" value="DUF6362"/>
    <property type="match status" value="1"/>
</dbReference>
<reference evidence="2 3" key="1">
    <citation type="submission" date="2018-05" db="EMBL/GenBank/DDBJ databases">
        <title>Integrated omic analyses show evidence that a Ca. Accumulibacter phosphatis strain performs denitrification under micro-aerobic conditions.</title>
        <authorList>
            <person name="Camejo P.Y."/>
            <person name="Katherine M.D."/>
            <person name="Daniel N.R."/>
        </authorList>
    </citation>
    <scope>NUCLEOTIDE SEQUENCE [LARGE SCALE GENOMIC DNA]</scope>
    <source>
        <strain evidence="2">UW-LDO-IC</strain>
    </source>
</reference>
<proteinExistence type="predicted"/>
<protein>
    <submittedName>
        <fullName evidence="2">Helix-turn-helix domain-containing protein</fullName>
    </submittedName>
</protein>
<name>A0A369XKP6_9PROT</name>
<dbReference type="EMBL" id="QPGA01000041">
    <property type="protein sequence ID" value="RDE49476.1"/>
    <property type="molecule type" value="Genomic_DNA"/>
</dbReference>
<organism evidence="2 3">
    <name type="scientific">Candidatus Accumulibacter meliphilus</name>
    <dbReference type="NCBI Taxonomy" id="2211374"/>
    <lineage>
        <taxon>Bacteria</taxon>
        <taxon>Pseudomonadati</taxon>
        <taxon>Pseudomonadota</taxon>
        <taxon>Betaproteobacteria</taxon>
        <taxon>Candidatus Accumulibacter</taxon>
    </lineage>
</organism>
<feature type="domain" description="DUF6362" evidence="1">
    <location>
        <begin position="21"/>
        <end position="118"/>
    </location>
</feature>
<dbReference type="Proteomes" id="UP000253831">
    <property type="component" value="Unassembled WGS sequence"/>
</dbReference>
<sequence>MANWTLEDVAARFTEAAETGRRLPRVRVQGYFNVWPTFARDTWEAYPEENRDYRPLPPSPDAIDRMLETMRWVQWLEVEQRHIVWMRARRYGWRDISIRAACCTRTAQRHWQRAIQIVADRLNEPRAVAS</sequence>
<dbReference type="InterPro" id="IPR045942">
    <property type="entry name" value="DUF6362"/>
</dbReference>
<evidence type="ECO:0000259" key="1">
    <source>
        <dbReference type="Pfam" id="PF19889"/>
    </source>
</evidence>
<evidence type="ECO:0000313" key="2">
    <source>
        <dbReference type="EMBL" id="RDE49476.1"/>
    </source>
</evidence>
<dbReference type="AlphaFoldDB" id="A0A369XKP6"/>
<gene>
    <name evidence="2" type="ORF">DVS81_16515</name>
</gene>
<comment type="caution">
    <text evidence="2">The sequence shown here is derived from an EMBL/GenBank/DDBJ whole genome shotgun (WGS) entry which is preliminary data.</text>
</comment>
<evidence type="ECO:0000313" key="3">
    <source>
        <dbReference type="Proteomes" id="UP000253831"/>
    </source>
</evidence>
<accession>A0A369XKP6</accession>